<evidence type="ECO:0000256" key="2">
    <source>
        <dbReference type="ARBA" id="ARBA00022723"/>
    </source>
</evidence>
<feature type="non-terminal residue" evidence="5">
    <location>
        <position position="1"/>
    </location>
</feature>
<comment type="caution">
    <text evidence="5">The sequence shown here is derived from an EMBL/GenBank/DDBJ whole genome shotgun (WGS) entry which is preliminary data.</text>
</comment>
<dbReference type="OrthoDB" id="678987at2759"/>
<protein>
    <recommendedName>
        <fullName evidence="4">Metallothionein-like protein</fullName>
    </recommendedName>
</protein>
<proteinExistence type="inferred from homology"/>
<keyword evidence="3 4" id="KW-0480">Metal-thiolate cluster</keyword>
<dbReference type="EMBL" id="NMUH01001509">
    <property type="protein sequence ID" value="MQL93021.1"/>
    <property type="molecule type" value="Genomic_DNA"/>
</dbReference>
<evidence type="ECO:0000256" key="1">
    <source>
        <dbReference type="ARBA" id="ARBA00005802"/>
    </source>
</evidence>
<dbReference type="GO" id="GO:0046872">
    <property type="term" value="F:metal ion binding"/>
    <property type="evidence" value="ECO:0007669"/>
    <property type="project" value="UniProtKB-UniRule"/>
</dbReference>
<dbReference type="PANTHER" id="PTHR33543">
    <property type="entry name" value="METALLOTHIONEIN-LIKE PROTEIN 2A"/>
    <property type="match status" value="1"/>
</dbReference>
<dbReference type="Proteomes" id="UP000652761">
    <property type="component" value="Unassembled WGS sequence"/>
</dbReference>
<evidence type="ECO:0000313" key="5">
    <source>
        <dbReference type="EMBL" id="MQL93021.1"/>
    </source>
</evidence>
<keyword evidence="6" id="KW-1185">Reference proteome</keyword>
<organism evidence="5 6">
    <name type="scientific">Colocasia esculenta</name>
    <name type="common">Wild taro</name>
    <name type="synonym">Arum esculentum</name>
    <dbReference type="NCBI Taxonomy" id="4460"/>
    <lineage>
        <taxon>Eukaryota</taxon>
        <taxon>Viridiplantae</taxon>
        <taxon>Streptophyta</taxon>
        <taxon>Embryophyta</taxon>
        <taxon>Tracheophyta</taxon>
        <taxon>Spermatophyta</taxon>
        <taxon>Magnoliopsida</taxon>
        <taxon>Liliopsida</taxon>
        <taxon>Araceae</taxon>
        <taxon>Aroideae</taxon>
        <taxon>Colocasieae</taxon>
        <taxon>Colocasia</taxon>
    </lineage>
</organism>
<accession>A0A843V9E9</accession>
<evidence type="ECO:0000256" key="4">
    <source>
        <dbReference type="RuleBase" id="RU369052"/>
    </source>
</evidence>
<keyword evidence="2 4" id="KW-0479">Metal-binding</keyword>
<name>A0A843V9E9_COLES</name>
<dbReference type="AlphaFoldDB" id="A0A843V9E9"/>
<comment type="similarity">
    <text evidence="1 4">Belongs to the metallothionein superfamily. Type 15 family.</text>
</comment>
<gene>
    <name evidence="5" type="ORF">Taro_025661</name>
</gene>
<dbReference type="PANTHER" id="PTHR33543:SF33">
    <property type="entry name" value="METALLOTHIONEIN-LIKE PROTEIN 2B"/>
    <property type="match status" value="1"/>
</dbReference>
<reference evidence="5" key="1">
    <citation type="submission" date="2017-07" db="EMBL/GenBank/DDBJ databases">
        <title>Taro Niue Genome Assembly and Annotation.</title>
        <authorList>
            <person name="Atibalentja N."/>
            <person name="Keating K."/>
            <person name="Fields C.J."/>
        </authorList>
    </citation>
    <scope>NUCLEOTIDE SEQUENCE</scope>
    <source>
        <strain evidence="5">Niue_2</strain>
        <tissue evidence="5">Leaf</tissue>
    </source>
</reference>
<sequence>LSRQQKLSGQDADTLRRLVCLPPRRLLYSEGPCFGLFALAFCDCELWFGYHTAISPSLHPLPQRKMSCCGGNCSCGSGCTCGSGSGGCMMFPDLVSAEKSTTTETLILGVAPAEKRSFEGSGMGTGVSENGCKCGPNCACNPCTCK</sequence>
<dbReference type="Pfam" id="PF01439">
    <property type="entry name" value="Metallothio_2"/>
    <property type="match status" value="1"/>
</dbReference>
<evidence type="ECO:0000313" key="6">
    <source>
        <dbReference type="Proteomes" id="UP000652761"/>
    </source>
</evidence>
<comment type="function">
    <text evidence="4">Metallothioneins have a high content of cysteine residues that bind various heavy metals.</text>
</comment>
<evidence type="ECO:0000256" key="3">
    <source>
        <dbReference type="ARBA" id="ARBA00022851"/>
    </source>
</evidence>
<dbReference type="InterPro" id="IPR000347">
    <property type="entry name" value="Metalthion_15p"/>
</dbReference>